<keyword evidence="2" id="KW-0863">Zinc-finger</keyword>
<evidence type="ECO:0000313" key="6">
    <source>
        <dbReference type="Proteomes" id="UP001634394"/>
    </source>
</evidence>
<dbReference type="InterPro" id="IPR011011">
    <property type="entry name" value="Znf_FYVE_PHD"/>
</dbReference>
<dbReference type="InterPro" id="IPR019786">
    <property type="entry name" value="Zinc_finger_PHD-type_CS"/>
</dbReference>
<organism evidence="5 6">
    <name type="scientific">Sinanodonta woodiana</name>
    <name type="common">Chinese pond mussel</name>
    <name type="synonym">Anodonta woodiana</name>
    <dbReference type="NCBI Taxonomy" id="1069815"/>
    <lineage>
        <taxon>Eukaryota</taxon>
        <taxon>Metazoa</taxon>
        <taxon>Spiralia</taxon>
        <taxon>Lophotrochozoa</taxon>
        <taxon>Mollusca</taxon>
        <taxon>Bivalvia</taxon>
        <taxon>Autobranchia</taxon>
        <taxon>Heteroconchia</taxon>
        <taxon>Palaeoheterodonta</taxon>
        <taxon>Unionida</taxon>
        <taxon>Unionoidea</taxon>
        <taxon>Unionidae</taxon>
        <taxon>Unioninae</taxon>
        <taxon>Sinanodonta</taxon>
    </lineage>
</organism>
<keyword evidence="3" id="KW-0862">Zinc</keyword>
<dbReference type="AlphaFoldDB" id="A0ABD3WCB4"/>
<dbReference type="Gene3D" id="3.30.40.10">
    <property type="entry name" value="Zinc/RING finger domain, C3HC4 (zinc finger)"/>
    <property type="match status" value="1"/>
</dbReference>
<evidence type="ECO:0008006" key="7">
    <source>
        <dbReference type="Google" id="ProtNLM"/>
    </source>
</evidence>
<name>A0ABD3WCB4_SINWO</name>
<gene>
    <name evidence="5" type="ORF">ACJMK2_038905</name>
</gene>
<dbReference type="InterPro" id="IPR013083">
    <property type="entry name" value="Znf_RING/FYVE/PHD"/>
</dbReference>
<keyword evidence="1" id="KW-0479">Metal-binding</keyword>
<protein>
    <recommendedName>
        <fullName evidence="7">PHD-type domain-containing protein</fullName>
    </recommendedName>
</protein>
<comment type="caution">
    <text evidence="5">The sequence shown here is derived from an EMBL/GenBank/DDBJ whole genome shotgun (WGS) entry which is preliminary data.</text>
</comment>
<dbReference type="PROSITE" id="PS01359">
    <property type="entry name" value="ZF_PHD_1"/>
    <property type="match status" value="1"/>
</dbReference>
<evidence type="ECO:0000256" key="2">
    <source>
        <dbReference type="ARBA" id="ARBA00022771"/>
    </source>
</evidence>
<feature type="region of interest" description="Disordered" evidence="4">
    <location>
        <begin position="184"/>
        <end position="206"/>
    </location>
</feature>
<sequence>MEAVGQGGLLWALIISTIILRICPKNNLQLYQHDYQASDLGFYACLDLTLIPKCDLIIQSMSPSVVNYFDQYGRPIAAKVIKRKIENPINYLTILVILLSGDIHLNPGPVRHPCTYCYKPVKGNQKALQCDFCDFWTHLKCTELSCGEYTRLSNCDDHFYCFNCSDRLPKFTDSFFIDPFNDRDADSDSDLSASVSTSGESDCDNG</sequence>
<evidence type="ECO:0000313" key="5">
    <source>
        <dbReference type="EMBL" id="KAL3870873.1"/>
    </source>
</evidence>
<feature type="non-terminal residue" evidence="5">
    <location>
        <position position="206"/>
    </location>
</feature>
<dbReference type="EMBL" id="JBJQND010000007">
    <property type="protein sequence ID" value="KAL3870873.1"/>
    <property type="molecule type" value="Genomic_DNA"/>
</dbReference>
<evidence type="ECO:0000256" key="4">
    <source>
        <dbReference type="SAM" id="MobiDB-lite"/>
    </source>
</evidence>
<accession>A0ABD3WCB4</accession>
<reference evidence="5 6" key="1">
    <citation type="submission" date="2024-11" db="EMBL/GenBank/DDBJ databases">
        <title>Chromosome-level genome assembly of the freshwater bivalve Anodonta woodiana.</title>
        <authorList>
            <person name="Chen X."/>
        </authorList>
    </citation>
    <scope>NUCLEOTIDE SEQUENCE [LARGE SCALE GENOMIC DNA]</scope>
    <source>
        <strain evidence="5">MN2024</strain>
        <tissue evidence="5">Gills</tissue>
    </source>
</reference>
<dbReference type="Proteomes" id="UP001634394">
    <property type="component" value="Unassembled WGS sequence"/>
</dbReference>
<keyword evidence="6" id="KW-1185">Reference proteome</keyword>
<dbReference type="GO" id="GO:0008270">
    <property type="term" value="F:zinc ion binding"/>
    <property type="evidence" value="ECO:0007669"/>
    <property type="project" value="UniProtKB-KW"/>
</dbReference>
<dbReference type="SUPFAM" id="SSF57903">
    <property type="entry name" value="FYVE/PHD zinc finger"/>
    <property type="match status" value="1"/>
</dbReference>
<evidence type="ECO:0000256" key="1">
    <source>
        <dbReference type="ARBA" id="ARBA00022723"/>
    </source>
</evidence>
<evidence type="ECO:0000256" key="3">
    <source>
        <dbReference type="ARBA" id="ARBA00022833"/>
    </source>
</evidence>
<proteinExistence type="predicted"/>